<name>A0AAV9U2M1_9PEZI</name>
<feature type="compositionally biased region" description="Polar residues" evidence="1">
    <location>
        <begin position="30"/>
        <end position="46"/>
    </location>
</feature>
<gene>
    <name evidence="2" type="ORF">TWF730_004470</name>
</gene>
<accession>A0AAV9U2M1</accession>
<sequence length="82" mass="8386">MPRAYRSTLACIPEQTEECEWSCSASAQEARSSGTSCPNGRNSPLQNDDKGGSFEQGNQGLQLAGVFAGLSLGGVSSSGSNG</sequence>
<dbReference type="EMBL" id="JAVHNS010000018">
    <property type="protein sequence ID" value="KAK6331388.1"/>
    <property type="molecule type" value="Genomic_DNA"/>
</dbReference>
<dbReference type="AlphaFoldDB" id="A0AAV9U2M1"/>
<comment type="caution">
    <text evidence="2">The sequence shown here is derived from an EMBL/GenBank/DDBJ whole genome shotgun (WGS) entry which is preliminary data.</text>
</comment>
<evidence type="ECO:0000256" key="1">
    <source>
        <dbReference type="SAM" id="MobiDB-lite"/>
    </source>
</evidence>
<proteinExistence type="predicted"/>
<evidence type="ECO:0000313" key="3">
    <source>
        <dbReference type="Proteomes" id="UP001373714"/>
    </source>
</evidence>
<feature type="region of interest" description="Disordered" evidence="1">
    <location>
        <begin position="30"/>
        <end position="58"/>
    </location>
</feature>
<organism evidence="2 3">
    <name type="scientific">Orbilia blumenaviensis</name>
    <dbReference type="NCBI Taxonomy" id="1796055"/>
    <lineage>
        <taxon>Eukaryota</taxon>
        <taxon>Fungi</taxon>
        <taxon>Dikarya</taxon>
        <taxon>Ascomycota</taxon>
        <taxon>Pezizomycotina</taxon>
        <taxon>Orbiliomycetes</taxon>
        <taxon>Orbiliales</taxon>
        <taxon>Orbiliaceae</taxon>
        <taxon>Orbilia</taxon>
    </lineage>
</organism>
<protein>
    <submittedName>
        <fullName evidence="2">Uncharacterized protein</fullName>
    </submittedName>
</protein>
<reference evidence="2 3" key="1">
    <citation type="submission" date="2019-10" db="EMBL/GenBank/DDBJ databases">
        <authorList>
            <person name="Palmer J.M."/>
        </authorList>
    </citation>
    <scope>NUCLEOTIDE SEQUENCE [LARGE SCALE GENOMIC DNA]</scope>
    <source>
        <strain evidence="2 3">TWF730</strain>
    </source>
</reference>
<dbReference type="Proteomes" id="UP001373714">
    <property type="component" value="Unassembled WGS sequence"/>
</dbReference>
<keyword evidence="3" id="KW-1185">Reference proteome</keyword>
<evidence type="ECO:0000313" key="2">
    <source>
        <dbReference type="EMBL" id="KAK6331388.1"/>
    </source>
</evidence>